<reference evidence="1" key="1">
    <citation type="journal article" date="2020" name="mSystems">
        <title>Genome- and Community-Level Interaction Insights into Carbon Utilization and Element Cycling Functions of Hydrothermarchaeota in Hydrothermal Sediment.</title>
        <authorList>
            <person name="Zhou Z."/>
            <person name="Liu Y."/>
            <person name="Xu W."/>
            <person name="Pan J."/>
            <person name="Luo Z.H."/>
            <person name="Li M."/>
        </authorList>
    </citation>
    <scope>NUCLEOTIDE SEQUENCE [LARGE SCALE GENOMIC DNA]</scope>
    <source>
        <strain evidence="1">SpSt-609</strain>
    </source>
</reference>
<gene>
    <name evidence="1" type="ORF">ENT77_05580</name>
</gene>
<proteinExistence type="predicted"/>
<evidence type="ECO:0000313" key="1">
    <source>
        <dbReference type="EMBL" id="HGU40650.1"/>
    </source>
</evidence>
<sequence>MVFRLLLRGMYLDPGTTYFVSGSHIGDMYAIAGLAQRLKKEHGIRKFGIISTGKLKKISEMFDGIDEYLIGNKHVLDLVTKVHMGALKTPRKVKVPGVNIALPGLLEKFTTFNNYNFWDVYMCQLGLEPKTSEKYFRLPDRLPEPSVEFLRFVKKTKEPKNSVFICPSSRAMRMTRELKEFIRSLIRLFKKAGLKVFLNDIPDYLQDLREEPAIETVTLPITDLIHIAELFGRIIVVRSGLADILTCAETKMVVVYAQEKTQHLFNKKPYIEYFTLEPFERRAKVLEVESVSENIQVVTNFLGT</sequence>
<dbReference type="EMBL" id="DSZY01000028">
    <property type="protein sequence ID" value="HGU40650.1"/>
    <property type="molecule type" value="Genomic_DNA"/>
</dbReference>
<accession>A0A7C4W4H6</accession>
<name>A0A7C4W4H6_9BACT</name>
<dbReference type="AlphaFoldDB" id="A0A7C4W4H6"/>
<protein>
    <submittedName>
        <fullName evidence="1">Uncharacterized protein</fullName>
    </submittedName>
</protein>
<comment type="caution">
    <text evidence="1">The sequence shown here is derived from an EMBL/GenBank/DDBJ whole genome shotgun (WGS) entry which is preliminary data.</text>
</comment>
<organism evidence="1">
    <name type="scientific">Fervidobacterium thailandense</name>
    <dbReference type="NCBI Taxonomy" id="1008305"/>
    <lineage>
        <taxon>Bacteria</taxon>
        <taxon>Thermotogati</taxon>
        <taxon>Thermotogota</taxon>
        <taxon>Thermotogae</taxon>
        <taxon>Thermotogales</taxon>
        <taxon>Fervidobacteriaceae</taxon>
        <taxon>Fervidobacterium</taxon>
    </lineage>
</organism>